<evidence type="ECO:0000259" key="2">
    <source>
        <dbReference type="Pfam" id="PF04773"/>
    </source>
</evidence>
<gene>
    <name evidence="4" type="ORF">VIBNISOn1_320001</name>
</gene>
<protein>
    <submittedName>
        <fullName evidence="4">Fe2+-dicitrate sensor, membrane component FecR</fullName>
    </submittedName>
</protein>
<keyword evidence="1" id="KW-1133">Transmembrane helix</keyword>
<feature type="domain" description="FecR N-terminal" evidence="3">
    <location>
        <begin position="12"/>
        <end position="54"/>
    </location>
</feature>
<feature type="domain" description="FecR protein" evidence="2">
    <location>
        <begin position="109"/>
        <end position="199"/>
    </location>
</feature>
<comment type="caution">
    <text evidence="4">The sequence shown here is derived from an EMBL/GenBank/DDBJ whole genome shotgun (WGS) entry which is preliminary data.</text>
</comment>
<dbReference type="AlphaFoldDB" id="A0AAV2VSD6"/>
<feature type="transmembrane region" description="Helical" evidence="1">
    <location>
        <begin position="83"/>
        <end position="100"/>
    </location>
</feature>
<dbReference type="GO" id="GO:0016989">
    <property type="term" value="F:sigma factor antagonist activity"/>
    <property type="evidence" value="ECO:0007669"/>
    <property type="project" value="TreeGrafter"/>
</dbReference>
<accession>A0AAV2VSD6</accession>
<evidence type="ECO:0000256" key="1">
    <source>
        <dbReference type="SAM" id="Phobius"/>
    </source>
</evidence>
<keyword evidence="1" id="KW-0812">Transmembrane</keyword>
<evidence type="ECO:0000313" key="4">
    <source>
        <dbReference type="EMBL" id="CCO47621.1"/>
    </source>
</evidence>
<proteinExistence type="predicted"/>
<dbReference type="Pfam" id="PF04773">
    <property type="entry name" value="FecR"/>
    <property type="match status" value="1"/>
</dbReference>
<dbReference type="Pfam" id="PF16220">
    <property type="entry name" value="DUF4880"/>
    <property type="match status" value="1"/>
</dbReference>
<organism evidence="4 5">
    <name type="scientific">Vibrio nigripulchritudo SOn1</name>
    <dbReference type="NCBI Taxonomy" id="1238450"/>
    <lineage>
        <taxon>Bacteria</taxon>
        <taxon>Pseudomonadati</taxon>
        <taxon>Pseudomonadota</taxon>
        <taxon>Gammaproteobacteria</taxon>
        <taxon>Vibrionales</taxon>
        <taxon>Vibrionaceae</taxon>
        <taxon>Vibrio</taxon>
    </lineage>
</organism>
<keyword evidence="1" id="KW-0472">Membrane</keyword>
<dbReference type="EMBL" id="CAOF01000123">
    <property type="protein sequence ID" value="CCO47621.1"/>
    <property type="molecule type" value="Genomic_DNA"/>
</dbReference>
<dbReference type="Proteomes" id="UP000018211">
    <property type="component" value="Unassembled WGS sequence"/>
</dbReference>
<name>A0AAV2VSD6_9VIBR</name>
<dbReference type="Gene3D" id="2.60.120.1440">
    <property type="match status" value="1"/>
</dbReference>
<dbReference type="InterPro" id="IPR006860">
    <property type="entry name" value="FecR"/>
</dbReference>
<dbReference type="PANTHER" id="PTHR30273">
    <property type="entry name" value="PERIPLASMIC SIGNAL SENSOR AND SIGMA FACTOR ACTIVATOR FECR-RELATED"/>
    <property type="match status" value="1"/>
</dbReference>
<dbReference type="PIRSF" id="PIRSF018266">
    <property type="entry name" value="FecR"/>
    <property type="match status" value="1"/>
</dbReference>
<sequence length="316" mass="35407">MSIERISRESIEQASLWMARLWADDVTEQDKKAFNTWRNAHPDNEFAWQQLETLQKKFAAVPNPELSGKVLNRDRRGVTRRQALIWAGISFGTLGLMMAGRSDTPSGAEYATATGEIRSLTLSDGTEMIMNTATRVYVDFNQSERMLHLVQGEIMITSAHHLTPFMVTTGQGNVVPIGTRFTVQQQDNKTKVSVYEGEVAVYPKQSFESTHLLAGENVAFSAEYTESKHANATSNALWLNQKILAQATPLPEFINDLARYRRGIVNVDPSLSHLKLTGVFSTKDTDKTLHNISQVLPIEVHYRTPLWVSIKAKGDN</sequence>
<reference evidence="4 5" key="1">
    <citation type="journal article" date="2013" name="ISME J.">
        <title>Comparative genomics of pathogenic lineages of Vibrio nigripulchritudo identifies virulence-associated traits.</title>
        <authorList>
            <person name="Goudenege D."/>
            <person name="Labreuche Y."/>
            <person name="Krin E."/>
            <person name="Ansquer D."/>
            <person name="Mangenot S."/>
            <person name="Calteau A."/>
            <person name="Medigue C."/>
            <person name="Mazel D."/>
            <person name="Polz M.F."/>
            <person name="Le Roux F."/>
        </authorList>
    </citation>
    <scope>NUCLEOTIDE SEQUENCE [LARGE SCALE GENOMIC DNA]</scope>
    <source>
        <strain evidence="4 5">SOn1</strain>
    </source>
</reference>
<dbReference type="InterPro" id="IPR032623">
    <property type="entry name" value="FecR_N"/>
</dbReference>
<dbReference type="PANTHER" id="PTHR30273:SF2">
    <property type="entry name" value="PROTEIN FECR"/>
    <property type="match status" value="1"/>
</dbReference>
<evidence type="ECO:0000259" key="3">
    <source>
        <dbReference type="Pfam" id="PF16220"/>
    </source>
</evidence>
<dbReference type="InterPro" id="IPR012373">
    <property type="entry name" value="Ferrdict_sens_TM"/>
</dbReference>
<evidence type="ECO:0000313" key="5">
    <source>
        <dbReference type="Proteomes" id="UP000018211"/>
    </source>
</evidence>
<dbReference type="RefSeq" id="WP_022612366.1">
    <property type="nucleotide sequence ID" value="NZ_LK391965.1"/>
</dbReference>